<dbReference type="AlphaFoldDB" id="A0AAU7QVL4"/>
<reference evidence="2" key="1">
    <citation type="submission" date="2024-06" db="EMBL/GenBank/DDBJ databases">
        <title>Micromonospora sp. strain HUAS YX12 genome sequences.</title>
        <authorList>
            <person name="Mo P."/>
        </authorList>
    </citation>
    <scope>NUCLEOTIDE SEQUENCE</scope>
    <source>
        <strain evidence="2">HUAS YX12</strain>
    </source>
</reference>
<evidence type="ECO:0008006" key="3">
    <source>
        <dbReference type="Google" id="ProtNLM"/>
    </source>
</evidence>
<name>A0AAU7QVL4_9ACTN</name>
<organism evidence="2">
    <name type="scientific">Micromonospora sp. HUAS YX12</name>
    <dbReference type="NCBI Taxonomy" id="3156396"/>
    <lineage>
        <taxon>Bacteria</taxon>
        <taxon>Bacillati</taxon>
        <taxon>Actinomycetota</taxon>
        <taxon>Actinomycetes</taxon>
        <taxon>Micromonosporales</taxon>
        <taxon>Micromonosporaceae</taxon>
        <taxon>Micromonospora</taxon>
    </lineage>
</organism>
<evidence type="ECO:0000313" key="2">
    <source>
        <dbReference type="EMBL" id="XBT80227.1"/>
    </source>
</evidence>
<feature type="compositionally biased region" description="Basic and acidic residues" evidence="1">
    <location>
        <begin position="207"/>
        <end position="219"/>
    </location>
</feature>
<dbReference type="RefSeq" id="WP_349876706.1">
    <property type="nucleotide sequence ID" value="NZ_CP157974.1"/>
</dbReference>
<sequence length="303" mass="34157">MTAVPEEPEPPGGRPKPGAPVDGWRRRWAGRARALGEAARVRTRRFWDGAQPTLRQLWWTEEPATPVSTVDRRVPEPLAVPAQGQVYVFLVRATYTWSSDTARPELFGWYVDYFQQQATQRLHRLAVRCAAEVPPNRPRDLHAALTAALADDDPPPWTYARGEVTFACEPDVTVHLDERVRRLLQPYWEQRIALECERDLARRRAEYAEERDRRDHREPPSATRAGDEDEPAATTPSADGREPTRAARDARGMPGEARRARRGSRPDGPVESFTPLEPLLPPPAPRPAPGQRPRPGEPEPPAI</sequence>
<gene>
    <name evidence="2" type="ORF">ABIH81_21585</name>
</gene>
<accession>A0AAU7QVL4</accession>
<feature type="compositionally biased region" description="Basic and acidic residues" evidence="1">
    <location>
        <begin position="239"/>
        <end position="251"/>
    </location>
</feature>
<proteinExistence type="predicted"/>
<evidence type="ECO:0000256" key="1">
    <source>
        <dbReference type="SAM" id="MobiDB-lite"/>
    </source>
</evidence>
<protein>
    <recommendedName>
        <fullName evidence="3">PE-PGRS family protein</fullName>
    </recommendedName>
</protein>
<feature type="compositionally biased region" description="Pro residues" evidence="1">
    <location>
        <begin position="278"/>
        <end position="303"/>
    </location>
</feature>
<feature type="region of interest" description="Disordered" evidence="1">
    <location>
        <begin position="207"/>
        <end position="303"/>
    </location>
</feature>
<dbReference type="EMBL" id="CP157974">
    <property type="protein sequence ID" value="XBT80227.1"/>
    <property type="molecule type" value="Genomic_DNA"/>
</dbReference>
<feature type="region of interest" description="Disordered" evidence="1">
    <location>
        <begin position="1"/>
        <end position="23"/>
    </location>
</feature>